<dbReference type="Proteomes" id="UP001152622">
    <property type="component" value="Chromosome 10"/>
</dbReference>
<evidence type="ECO:0000313" key="2">
    <source>
        <dbReference type="Proteomes" id="UP001152622"/>
    </source>
</evidence>
<sequence length="245" mass="27628">MGLPPFYASVLEAWRILKVTRDPAATAGLWLLEEPLFYSSFIQARTLSSASIRTAMREAGCTKLGHLLTPAGILQQRINIRPRLLNGILTEICASLPEHLRMCMKENCVLAGQWEENVRYSFPWLAVSPNVGEWQEGEGCLLSFKTPQLEEFEGLGKKAAYILYVKVYFHLPRPPPPEMPESLKKKLGLTERATPWGEGPLPETRLHPAYAARHLHFLYLPTAVHCCAAAVHLCWRESGRWDTPP</sequence>
<protein>
    <submittedName>
        <fullName evidence="1">Uncharacterized protein</fullName>
    </submittedName>
</protein>
<accession>A0A9Q1F1F1</accession>
<evidence type="ECO:0000313" key="1">
    <source>
        <dbReference type="EMBL" id="KAJ8349107.1"/>
    </source>
</evidence>
<comment type="caution">
    <text evidence="1">The sequence shown here is derived from an EMBL/GenBank/DDBJ whole genome shotgun (WGS) entry which is preliminary data.</text>
</comment>
<organism evidence="1 2">
    <name type="scientific">Synaphobranchus kaupii</name>
    <name type="common">Kaup's arrowtooth eel</name>
    <dbReference type="NCBI Taxonomy" id="118154"/>
    <lineage>
        <taxon>Eukaryota</taxon>
        <taxon>Metazoa</taxon>
        <taxon>Chordata</taxon>
        <taxon>Craniata</taxon>
        <taxon>Vertebrata</taxon>
        <taxon>Euteleostomi</taxon>
        <taxon>Actinopterygii</taxon>
        <taxon>Neopterygii</taxon>
        <taxon>Teleostei</taxon>
        <taxon>Anguilliformes</taxon>
        <taxon>Synaphobranchidae</taxon>
        <taxon>Synaphobranchus</taxon>
    </lineage>
</organism>
<keyword evidence="2" id="KW-1185">Reference proteome</keyword>
<dbReference type="OrthoDB" id="416119at2759"/>
<gene>
    <name evidence="1" type="ORF">SKAU_G00276960</name>
</gene>
<dbReference type="EMBL" id="JAINUF010000010">
    <property type="protein sequence ID" value="KAJ8349107.1"/>
    <property type="molecule type" value="Genomic_DNA"/>
</dbReference>
<reference evidence="1" key="1">
    <citation type="journal article" date="2023" name="Science">
        <title>Genome structures resolve the early diversification of teleost fishes.</title>
        <authorList>
            <person name="Parey E."/>
            <person name="Louis A."/>
            <person name="Montfort J."/>
            <person name="Bouchez O."/>
            <person name="Roques C."/>
            <person name="Iampietro C."/>
            <person name="Lluch J."/>
            <person name="Castinel A."/>
            <person name="Donnadieu C."/>
            <person name="Desvignes T."/>
            <person name="Floi Bucao C."/>
            <person name="Jouanno E."/>
            <person name="Wen M."/>
            <person name="Mejri S."/>
            <person name="Dirks R."/>
            <person name="Jansen H."/>
            <person name="Henkel C."/>
            <person name="Chen W.J."/>
            <person name="Zahm M."/>
            <person name="Cabau C."/>
            <person name="Klopp C."/>
            <person name="Thompson A.W."/>
            <person name="Robinson-Rechavi M."/>
            <person name="Braasch I."/>
            <person name="Lecointre G."/>
            <person name="Bobe J."/>
            <person name="Postlethwait J.H."/>
            <person name="Berthelot C."/>
            <person name="Roest Crollius H."/>
            <person name="Guiguen Y."/>
        </authorList>
    </citation>
    <scope>NUCLEOTIDE SEQUENCE</scope>
    <source>
        <strain evidence="1">WJC10195</strain>
    </source>
</reference>
<name>A0A9Q1F1F1_SYNKA</name>
<proteinExistence type="predicted"/>
<dbReference type="AlphaFoldDB" id="A0A9Q1F1F1"/>